<dbReference type="GO" id="GO:0005634">
    <property type="term" value="C:nucleus"/>
    <property type="evidence" value="ECO:0007669"/>
    <property type="project" value="InterPro"/>
</dbReference>
<dbReference type="Pfam" id="PF05859">
    <property type="entry name" value="Mis12"/>
    <property type="match status" value="1"/>
</dbReference>
<keyword evidence="4" id="KW-0132">Cell division</keyword>
<evidence type="ECO:0000256" key="4">
    <source>
        <dbReference type="ARBA" id="ARBA00022618"/>
    </source>
</evidence>
<proteinExistence type="inferred from homology"/>
<evidence type="ECO:0008006" key="12">
    <source>
        <dbReference type="Google" id="ProtNLM"/>
    </source>
</evidence>
<comment type="subcellular location">
    <subcellularLocation>
        <location evidence="1">Chromosome</location>
        <location evidence="1">Centromere</location>
        <location evidence="1">Kinetochore</location>
    </subcellularLocation>
</comment>
<dbReference type="OrthoDB" id="1884855at2759"/>
<dbReference type="VEuPathDB" id="FungiDB:PV08_03092"/>
<keyword evidence="3" id="KW-0158">Chromosome</keyword>
<reference evidence="10 11" key="1">
    <citation type="submission" date="2015-01" db="EMBL/GenBank/DDBJ databases">
        <title>The Genome Sequence of Exophiala spinifera CBS89968.</title>
        <authorList>
            <consortium name="The Broad Institute Genomics Platform"/>
            <person name="Cuomo C."/>
            <person name="de Hoog S."/>
            <person name="Gorbushina A."/>
            <person name="Stielow B."/>
            <person name="Teixiera M."/>
            <person name="Abouelleil A."/>
            <person name="Chapman S.B."/>
            <person name="Priest M."/>
            <person name="Young S.K."/>
            <person name="Wortman J."/>
            <person name="Nusbaum C."/>
            <person name="Birren B."/>
        </authorList>
    </citation>
    <scope>NUCLEOTIDE SEQUENCE [LARGE SCALE GENOMIC DNA]</scope>
    <source>
        <strain evidence="10 11">CBS 89968</strain>
    </source>
</reference>
<evidence type="ECO:0000256" key="6">
    <source>
        <dbReference type="ARBA" id="ARBA00022838"/>
    </source>
</evidence>
<dbReference type="PANTHER" id="PTHR14527:SF2">
    <property type="entry name" value="PROTEIN MIS12 HOMOLOG"/>
    <property type="match status" value="1"/>
</dbReference>
<dbReference type="GO" id="GO:0000444">
    <property type="term" value="C:MIS12/MIND type complex"/>
    <property type="evidence" value="ECO:0007669"/>
    <property type="project" value="TreeGrafter"/>
</dbReference>
<gene>
    <name evidence="10" type="ORF">PV08_03092</name>
</gene>
<evidence type="ECO:0000313" key="10">
    <source>
        <dbReference type="EMBL" id="KIW18803.1"/>
    </source>
</evidence>
<evidence type="ECO:0000256" key="8">
    <source>
        <dbReference type="ARBA" id="ARBA00023306"/>
    </source>
</evidence>
<dbReference type="InterPro" id="IPR008685">
    <property type="entry name" value="Centromere_Mis12"/>
</dbReference>
<dbReference type="GO" id="GO:0000070">
    <property type="term" value="P:mitotic sister chromatid segregation"/>
    <property type="evidence" value="ECO:0007669"/>
    <property type="project" value="TreeGrafter"/>
</dbReference>
<dbReference type="AlphaFoldDB" id="A0A0D2BIP1"/>
<protein>
    <recommendedName>
        <fullName evidence="12">MIND kinetochore complex component Mtw1</fullName>
    </recommendedName>
</protein>
<evidence type="ECO:0000256" key="7">
    <source>
        <dbReference type="ARBA" id="ARBA00023054"/>
    </source>
</evidence>
<dbReference type="EMBL" id="KN847493">
    <property type="protein sequence ID" value="KIW18803.1"/>
    <property type="molecule type" value="Genomic_DNA"/>
</dbReference>
<keyword evidence="6" id="KW-0995">Kinetochore</keyword>
<keyword evidence="11" id="KW-1185">Reference proteome</keyword>
<keyword evidence="7" id="KW-0175">Coiled coil</keyword>
<accession>A0A0D2BIP1</accession>
<dbReference type="GeneID" id="27330175"/>
<dbReference type="GO" id="GO:0051382">
    <property type="term" value="P:kinetochore assembly"/>
    <property type="evidence" value="ECO:0007669"/>
    <property type="project" value="TreeGrafter"/>
</dbReference>
<dbReference type="PANTHER" id="PTHR14527">
    <property type="entry name" value="PROTEIN MIS12 HOMOLOG"/>
    <property type="match status" value="1"/>
</dbReference>
<evidence type="ECO:0000256" key="2">
    <source>
        <dbReference type="ARBA" id="ARBA00008643"/>
    </source>
</evidence>
<organism evidence="10 11">
    <name type="scientific">Exophiala spinifera</name>
    <dbReference type="NCBI Taxonomy" id="91928"/>
    <lineage>
        <taxon>Eukaryota</taxon>
        <taxon>Fungi</taxon>
        <taxon>Dikarya</taxon>
        <taxon>Ascomycota</taxon>
        <taxon>Pezizomycotina</taxon>
        <taxon>Eurotiomycetes</taxon>
        <taxon>Chaetothyriomycetidae</taxon>
        <taxon>Chaetothyriales</taxon>
        <taxon>Herpotrichiellaceae</taxon>
        <taxon>Exophiala</taxon>
    </lineage>
</organism>
<comment type="similarity">
    <text evidence="2">Belongs to the mis12 family.</text>
</comment>
<evidence type="ECO:0000256" key="5">
    <source>
        <dbReference type="ARBA" id="ARBA00022776"/>
    </source>
</evidence>
<sequence length="307" mass="34190">MADSSQAATSLLTEHLQYTPLSLIDDIINSVNNFVYQGVGSLETGLLSTPPEKLGFKATTATGADGTEENEFPEAKQEIEEGLHKLETLLNSTVDKNFDKFEIYVLRNILSVPAELVNWVRLSHYQNITYPLPETSPTVEDIQLLRRKLAASRALSQNLHREHSQNQAMLKQLRALIGGVQQEANTMSFLTQSPAAQALNLAGNPDKQLLTTNTKFAVSQLPALRSLLDDLRPKLNALKSLECNASRASAKEEIKEERRGYIEQRTRSHLERNGINPAENSSLLFAKRVDEEEVHALEKVASIFDQT</sequence>
<dbReference type="HOGENOM" id="CLU_046437_1_0_1"/>
<dbReference type="GO" id="GO:0051301">
    <property type="term" value="P:cell division"/>
    <property type="evidence" value="ECO:0007669"/>
    <property type="project" value="UniProtKB-KW"/>
</dbReference>
<evidence type="ECO:0000256" key="9">
    <source>
        <dbReference type="ARBA" id="ARBA00023328"/>
    </source>
</evidence>
<dbReference type="RefSeq" id="XP_016239019.1">
    <property type="nucleotide sequence ID" value="XM_016377449.1"/>
</dbReference>
<keyword evidence="5" id="KW-0498">Mitosis</keyword>
<evidence type="ECO:0000256" key="1">
    <source>
        <dbReference type="ARBA" id="ARBA00004629"/>
    </source>
</evidence>
<dbReference type="Proteomes" id="UP000053328">
    <property type="component" value="Unassembled WGS sequence"/>
</dbReference>
<keyword evidence="9" id="KW-0137">Centromere</keyword>
<evidence type="ECO:0000313" key="11">
    <source>
        <dbReference type="Proteomes" id="UP000053328"/>
    </source>
</evidence>
<evidence type="ECO:0000256" key="3">
    <source>
        <dbReference type="ARBA" id="ARBA00022454"/>
    </source>
</evidence>
<name>A0A0D2BIP1_9EURO</name>
<keyword evidence="8" id="KW-0131">Cell cycle</keyword>